<evidence type="ECO:0000259" key="5">
    <source>
        <dbReference type="PROSITE" id="PS51379"/>
    </source>
</evidence>
<dbReference type="PROSITE" id="PS51257">
    <property type="entry name" value="PROKAR_LIPOPROTEIN"/>
    <property type="match status" value="1"/>
</dbReference>
<evidence type="ECO:0000256" key="1">
    <source>
        <dbReference type="ARBA" id="ARBA00022485"/>
    </source>
</evidence>
<evidence type="ECO:0000256" key="3">
    <source>
        <dbReference type="ARBA" id="ARBA00023004"/>
    </source>
</evidence>
<protein>
    <submittedName>
        <fullName evidence="6">DUF362 domain-containing protein</fullName>
    </submittedName>
</protein>
<dbReference type="GO" id="GO:0051539">
    <property type="term" value="F:4 iron, 4 sulfur cluster binding"/>
    <property type="evidence" value="ECO:0007669"/>
    <property type="project" value="UniProtKB-KW"/>
</dbReference>
<keyword evidence="7" id="KW-1185">Reference proteome</keyword>
<dbReference type="InterPro" id="IPR017900">
    <property type="entry name" value="4Fe4S_Fe_S_CS"/>
</dbReference>
<dbReference type="PANTHER" id="PTHR43687:SF1">
    <property type="entry name" value="FERREDOXIN III"/>
    <property type="match status" value="1"/>
</dbReference>
<reference evidence="6" key="1">
    <citation type="submission" date="2021-01" db="EMBL/GenBank/DDBJ databases">
        <title>Description of Breznakiella homolactica.</title>
        <authorList>
            <person name="Song Y."/>
            <person name="Brune A."/>
        </authorList>
    </citation>
    <scope>NUCLEOTIDE SEQUENCE</scope>
    <source>
        <strain evidence="6">RmG30</strain>
    </source>
</reference>
<dbReference type="SUPFAM" id="SSF54862">
    <property type="entry name" value="4Fe-4S ferredoxins"/>
    <property type="match status" value="1"/>
</dbReference>
<dbReference type="InterPro" id="IPR007160">
    <property type="entry name" value="DUF362"/>
</dbReference>
<gene>
    <name evidence="6" type="ORF">JFL75_04965</name>
</gene>
<dbReference type="Proteomes" id="UP000595917">
    <property type="component" value="Chromosome"/>
</dbReference>
<evidence type="ECO:0000313" key="7">
    <source>
        <dbReference type="Proteomes" id="UP000595917"/>
    </source>
</evidence>
<dbReference type="PROSITE" id="PS00198">
    <property type="entry name" value="4FE4S_FER_1"/>
    <property type="match status" value="1"/>
</dbReference>
<evidence type="ECO:0000256" key="4">
    <source>
        <dbReference type="ARBA" id="ARBA00023014"/>
    </source>
</evidence>
<keyword evidence="2" id="KW-0479">Metal-binding</keyword>
<keyword evidence="4" id="KW-0411">Iron-sulfur</keyword>
<dbReference type="KEGG" id="bhc:JFL75_04965"/>
<dbReference type="EMBL" id="CP067089">
    <property type="protein sequence ID" value="QQO10274.1"/>
    <property type="molecule type" value="Genomic_DNA"/>
</dbReference>
<name>A0A7T7XPS4_9SPIR</name>
<dbReference type="InterPro" id="IPR050572">
    <property type="entry name" value="Fe-S_Ferredoxin"/>
</dbReference>
<keyword evidence="1" id="KW-0004">4Fe-4S</keyword>
<dbReference type="Pfam" id="PF04015">
    <property type="entry name" value="DUF362"/>
    <property type="match status" value="1"/>
</dbReference>
<feature type="domain" description="4Fe-4S ferredoxin-type" evidence="5">
    <location>
        <begin position="321"/>
        <end position="350"/>
    </location>
</feature>
<dbReference type="Pfam" id="PF12838">
    <property type="entry name" value="Fer4_7"/>
    <property type="match status" value="1"/>
</dbReference>
<proteinExistence type="predicted"/>
<evidence type="ECO:0000313" key="6">
    <source>
        <dbReference type="EMBL" id="QQO10274.1"/>
    </source>
</evidence>
<accession>A0A7T7XPS4</accession>
<dbReference type="InterPro" id="IPR017896">
    <property type="entry name" value="4Fe4S_Fe-S-bd"/>
</dbReference>
<dbReference type="GO" id="GO:0046872">
    <property type="term" value="F:metal ion binding"/>
    <property type="evidence" value="ECO:0007669"/>
    <property type="project" value="UniProtKB-KW"/>
</dbReference>
<sequence length="392" mass="42751">MEPRRSDRSAGTAVGITSCGEYDPDLVYRALRQAAELAGEPDVRDKTVLLKPNILFDAPPEKALTTHPVFLEAAVRMVRDLGAGRVLVGDSPGLQKPGFTGKNSLLGPAAEKAGARWVDFTAGKTTLSCPGGKAAKQFAVTDAVLEADCIISLPKLKTHQLMFFTGAMKNLFGLIPSLMKSPYHVRFPGREEFAAMLVDLNEAVMADYAFMDGIIGMEGPGPGSGTPRQIGLVMASPNLLAMDIAASAVIGYPPLDIPVNREALSRGIWLKGISDIEYPGLDPASVKIPDFEKIPVKKAKNQLLELILPRPYRKFREALAPRPEVLHSECLRCGDCMRICSAKAISFRDVNGEKQISFNYRKCIRCYCCHEICPAKAIEIRKTRIGDFFGKK</sequence>
<dbReference type="PANTHER" id="PTHR43687">
    <property type="entry name" value="ADENYLYLSULFATE REDUCTASE, BETA SUBUNIT"/>
    <property type="match status" value="1"/>
</dbReference>
<feature type="domain" description="4Fe-4S ferredoxin-type" evidence="5">
    <location>
        <begin position="354"/>
        <end position="383"/>
    </location>
</feature>
<dbReference type="Gene3D" id="3.30.70.20">
    <property type="match status" value="1"/>
</dbReference>
<organism evidence="6 7">
    <name type="scientific">Breznakiella homolactica</name>
    <dbReference type="NCBI Taxonomy" id="2798577"/>
    <lineage>
        <taxon>Bacteria</taxon>
        <taxon>Pseudomonadati</taxon>
        <taxon>Spirochaetota</taxon>
        <taxon>Spirochaetia</taxon>
        <taxon>Spirochaetales</taxon>
        <taxon>Breznakiellaceae</taxon>
        <taxon>Breznakiella</taxon>
    </lineage>
</organism>
<dbReference type="PROSITE" id="PS51379">
    <property type="entry name" value="4FE4S_FER_2"/>
    <property type="match status" value="2"/>
</dbReference>
<keyword evidence="3" id="KW-0408">Iron</keyword>
<dbReference type="AlphaFoldDB" id="A0A7T7XPS4"/>
<evidence type="ECO:0000256" key="2">
    <source>
        <dbReference type="ARBA" id="ARBA00022723"/>
    </source>
</evidence>
<dbReference type="RefSeq" id="WP_215627578.1">
    <property type="nucleotide sequence ID" value="NZ_CP067089.2"/>
</dbReference>